<reference evidence="6 7" key="1">
    <citation type="journal article" date="2023" name="IMA Fungus">
        <title>Comparative genomic study of the Penicillium genus elucidates a diverse pangenome and 15 lateral gene transfer events.</title>
        <authorList>
            <person name="Petersen C."/>
            <person name="Sorensen T."/>
            <person name="Nielsen M.R."/>
            <person name="Sondergaard T.E."/>
            <person name="Sorensen J.L."/>
            <person name="Fitzpatrick D.A."/>
            <person name="Frisvad J.C."/>
            <person name="Nielsen K.L."/>
        </authorList>
    </citation>
    <scope>NUCLEOTIDE SEQUENCE [LARGE SCALE GENOMIC DNA]</scope>
    <source>
        <strain evidence="6 7">IBT 35679</strain>
    </source>
</reference>
<dbReference type="PANTHER" id="PTHR33337:SF30">
    <property type="entry name" value="DUF636 DOMAIN PROTEIN (AFU_ORTHOLOGUE AFUA_1G03180)"/>
    <property type="match status" value="1"/>
</dbReference>
<dbReference type="InterPro" id="IPR006913">
    <property type="entry name" value="CENP-V/GFA"/>
</dbReference>
<evidence type="ECO:0000256" key="1">
    <source>
        <dbReference type="ARBA" id="ARBA00005495"/>
    </source>
</evidence>
<sequence length="142" mass="15616">MAVGGCFCGNIRIEFNGQPITSGLCHCLDCRKLTGSHYSYSFVVNTAELKVTGSPKEVPKISDSGNTVRNYFCPDCGTPLYGWKIKPDGEPNEVTVVRAGIFDDIEMLDQRKPEAELFCGSRLKWMNPIEGAAQFSGMPPFL</sequence>
<keyword evidence="4" id="KW-0456">Lyase</keyword>
<evidence type="ECO:0000259" key="5">
    <source>
        <dbReference type="PROSITE" id="PS51891"/>
    </source>
</evidence>
<evidence type="ECO:0000256" key="2">
    <source>
        <dbReference type="ARBA" id="ARBA00022723"/>
    </source>
</evidence>
<dbReference type="Proteomes" id="UP001220324">
    <property type="component" value="Unassembled WGS sequence"/>
</dbReference>
<evidence type="ECO:0000313" key="6">
    <source>
        <dbReference type="EMBL" id="KAJ5524742.1"/>
    </source>
</evidence>
<evidence type="ECO:0000256" key="4">
    <source>
        <dbReference type="ARBA" id="ARBA00023239"/>
    </source>
</evidence>
<accession>A0AAD6CJK7</accession>
<keyword evidence="7" id="KW-1185">Reference proteome</keyword>
<evidence type="ECO:0000256" key="3">
    <source>
        <dbReference type="ARBA" id="ARBA00022833"/>
    </source>
</evidence>
<dbReference type="Pfam" id="PF04828">
    <property type="entry name" value="GFA"/>
    <property type="match status" value="1"/>
</dbReference>
<comment type="caution">
    <text evidence="6">The sequence shown here is derived from an EMBL/GenBank/DDBJ whole genome shotgun (WGS) entry which is preliminary data.</text>
</comment>
<organism evidence="6 7">
    <name type="scientific">Penicillium frequentans</name>
    <dbReference type="NCBI Taxonomy" id="3151616"/>
    <lineage>
        <taxon>Eukaryota</taxon>
        <taxon>Fungi</taxon>
        <taxon>Dikarya</taxon>
        <taxon>Ascomycota</taxon>
        <taxon>Pezizomycotina</taxon>
        <taxon>Eurotiomycetes</taxon>
        <taxon>Eurotiomycetidae</taxon>
        <taxon>Eurotiales</taxon>
        <taxon>Aspergillaceae</taxon>
        <taxon>Penicillium</taxon>
    </lineage>
</organism>
<name>A0AAD6CJK7_9EURO</name>
<dbReference type="PROSITE" id="PS51891">
    <property type="entry name" value="CENP_V_GFA"/>
    <property type="match status" value="1"/>
</dbReference>
<gene>
    <name evidence="6" type="ORF">N7494_011392</name>
</gene>
<keyword evidence="2" id="KW-0479">Metal-binding</keyword>
<protein>
    <recommendedName>
        <fullName evidence="5">CENP-V/GFA domain-containing protein</fullName>
    </recommendedName>
</protein>
<comment type="similarity">
    <text evidence="1">Belongs to the Gfa family.</text>
</comment>
<dbReference type="Gene3D" id="3.90.1590.10">
    <property type="entry name" value="glutathione-dependent formaldehyde- activating enzyme (gfa)"/>
    <property type="match status" value="1"/>
</dbReference>
<keyword evidence="3" id="KW-0862">Zinc</keyword>
<evidence type="ECO:0000313" key="7">
    <source>
        <dbReference type="Proteomes" id="UP001220324"/>
    </source>
</evidence>
<proteinExistence type="inferred from homology"/>
<dbReference type="PANTHER" id="PTHR33337">
    <property type="entry name" value="GFA DOMAIN-CONTAINING PROTEIN"/>
    <property type="match status" value="1"/>
</dbReference>
<feature type="domain" description="CENP-V/GFA" evidence="5">
    <location>
        <begin position="2"/>
        <end position="109"/>
    </location>
</feature>
<dbReference type="AlphaFoldDB" id="A0AAD6CJK7"/>
<dbReference type="EMBL" id="JAQIZZ010000008">
    <property type="protein sequence ID" value="KAJ5524742.1"/>
    <property type="molecule type" value="Genomic_DNA"/>
</dbReference>
<dbReference type="SUPFAM" id="SSF51316">
    <property type="entry name" value="Mss4-like"/>
    <property type="match status" value="1"/>
</dbReference>
<dbReference type="GO" id="GO:0016846">
    <property type="term" value="F:carbon-sulfur lyase activity"/>
    <property type="evidence" value="ECO:0007669"/>
    <property type="project" value="InterPro"/>
</dbReference>
<dbReference type="GO" id="GO:0046872">
    <property type="term" value="F:metal ion binding"/>
    <property type="evidence" value="ECO:0007669"/>
    <property type="project" value="UniProtKB-KW"/>
</dbReference>
<dbReference type="InterPro" id="IPR011057">
    <property type="entry name" value="Mss4-like_sf"/>
</dbReference>